<protein>
    <recommendedName>
        <fullName evidence="3">Pre-rRNA-processing protein RIX1</fullName>
    </recommendedName>
</protein>
<evidence type="ECO:0000256" key="5">
    <source>
        <dbReference type="SAM" id="MobiDB-lite"/>
    </source>
</evidence>
<feature type="domain" description="Pre-rRNA-processing protein RIX1 N-terminal" evidence="6">
    <location>
        <begin position="8"/>
        <end position="191"/>
    </location>
</feature>
<comment type="subcellular location">
    <subcellularLocation>
        <location evidence="1">Nucleus</location>
    </subcellularLocation>
</comment>
<name>A0A1J8QF93_9AGAM</name>
<feature type="region of interest" description="Disordered" evidence="5">
    <location>
        <begin position="417"/>
        <end position="439"/>
    </location>
</feature>
<feature type="compositionally biased region" description="Acidic residues" evidence="5">
    <location>
        <begin position="716"/>
        <end position="737"/>
    </location>
</feature>
<feature type="compositionally biased region" description="Pro residues" evidence="5">
    <location>
        <begin position="629"/>
        <end position="645"/>
    </location>
</feature>
<comment type="similarity">
    <text evidence="2">Belongs to the RIX1/PELP1 family.</text>
</comment>
<dbReference type="STRING" id="180088.A0A1J8QF93"/>
<evidence type="ECO:0000256" key="4">
    <source>
        <dbReference type="ARBA" id="ARBA00023242"/>
    </source>
</evidence>
<feature type="compositionally biased region" description="Polar residues" evidence="5">
    <location>
        <begin position="656"/>
        <end position="666"/>
    </location>
</feature>
<evidence type="ECO:0000313" key="7">
    <source>
        <dbReference type="EMBL" id="OJA19327.1"/>
    </source>
</evidence>
<gene>
    <name evidence="7" type="ORF">AZE42_00472</name>
</gene>
<dbReference type="InterPro" id="IPR016024">
    <property type="entry name" value="ARM-type_fold"/>
</dbReference>
<dbReference type="InterPro" id="IPR012583">
    <property type="entry name" value="RIX1_N"/>
</dbReference>
<dbReference type="SUPFAM" id="SSF48371">
    <property type="entry name" value="ARM repeat"/>
    <property type="match status" value="1"/>
</dbReference>
<keyword evidence="4" id="KW-0539">Nucleus</keyword>
<evidence type="ECO:0000256" key="3">
    <source>
        <dbReference type="ARBA" id="ARBA00021502"/>
    </source>
</evidence>
<dbReference type="Gene3D" id="1.25.10.10">
    <property type="entry name" value="Leucine-rich Repeat Variant"/>
    <property type="match status" value="1"/>
</dbReference>
<accession>A0A1J8QF93</accession>
<dbReference type="Proteomes" id="UP000183567">
    <property type="component" value="Unassembled WGS sequence"/>
</dbReference>
<dbReference type="Pfam" id="PF08167">
    <property type="entry name" value="RIX1"/>
    <property type="match status" value="1"/>
</dbReference>
<dbReference type="GO" id="GO:0006364">
    <property type="term" value="P:rRNA processing"/>
    <property type="evidence" value="ECO:0007669"/>
    <property type="project" value="TreeGrafter"/>
</dbReference>
<feature type="region of interest" description="Disordered" evidence="5">
    <location>
        <begin position="624"/>
        <end position="737"/>
    </location>
</feature>
<comment type="caution">
    <text evidence="7">The sequence shown here is derived from an EMBL/GenBank/DDBJ whole genome shotgun (WGS) entry which is preliminary data.</text>
</comment>
<evidence type="ECO:0000259" key="6">
    <source>
        <dbReference type="Pfam" id="PF08167"/>
    </source>
</evidence>
<dbReference type="PANTHER" id="PTHR34105">
    <property type="entry name" value="PROLINE-, GLUTAMIC ACID- AND LEUCINE-RICH PROTEIN 1"/>
    <property type="match status" value="1"/>
</dbReference>
<dbReference type="GO" id="GO:0005634">
    <property type="term" value="C:nucleus"/>
    <property type="evidence" value="ECO:0007669"/>
    <property type="project" value="UniProtKB-SubCell"/>
</dbReference>
<evidence type="ECO:0000256" key="1">
    <source>
        <dbReference type="ARBA" id="ARBA00004123"/>
    </source>
</evidence>
<dbReference type="AlphaFoldDB" id="A0A1J8QF93"/>
<dbReference type="OrthoDB" id="20900at2759"/>
<evidence type="ECO:0000313" key="8">
    <source>
        <dbReference type="Proteomes" id="UP000183567"/>
    </source>
</evidence>
<reference evidence="7 8" key="1">
    <citation type="submission" date="2016-03" db="EMBL/GenBank/DDBJ databases">
        <title>Comparative genomics of the ectomycorrhizal sister species Rhizopogon vinicolor and Rhizopogon vesiculosus (Basidiomycota: Boletales) reveals a divergence of the mating type B locus.</title>
        <authorList>
            <person name="Mujic A.B."/>
            <person name="Kuo A."/>
            <person name="Tritt A."/>
            <person name="Lipzen A."/>
            <person name="Chen C."/>
            <person name="Johnson J."/>
            <person name="Sharma A."/>
            <person name="Barry K."/>
            <person name="Grigoriev I.V."/>
            <person name="Spatafora J.W."/>
        </authorList>
    </citation>
    <scope>NUCLEOTIDE SEQUENCE [LARGE SCALE GENOMIC DNA]</scope>
    <source>
        <strain evidence="7 8">AM-OR11-056</strain>
    </source>
</reference>
<dbReference type="InterPro" id="IPR011989">
    <property type="entry name" value="ARM-like"/>
</dbReference>
<keyword evidence="8" id="KW-1185">Reference proteome</keyword>
<organism evidence="7 8">
    <name type="scientific">Rhizopogon vesiculosus</name>
    <dbReference type="NCBI Taxonomy" id="180088"/>
    <lineage>
        <taxon>Eukaryota</taxon>
        <taxon>Fungi</taxon>
        <taxon>Dikarya</taxon>
        <taxon>Basidiomycota</taxon>
        <taxon>Agaricomycotina</taxon>
        <taxon>Agaricomycetes</taxon>
        <taxon>Agaricomycetidae</taxon>
        <taxon>Boletales</taxon>
        <taxon>Suillineae</taxon>
        <taxon>Rhizopogonaceae</taxon>
        <taxon>Rhizopogon</taxon>
    </lineage>
</organism>
<sequence length="737" mass="80494">MASPHPLKSLLQLQLASDASSVLHLSFVLSTLSEDSLSPSPHLQKWTSRVTSLLHSKDARARWAGMCIAYRTSSLSKPTMIECAQSWAGLAMSILTRSEPLPMLKASVRYLRHVLSAATDVPEFQRQLTTPTVPKFSQALVSIVESVADYELKTLAMDTLKDMIILYPSLHRALSVSITDMCHRILNGSAPQGTNKWLLHSAANLYAALHYTGGKVGAANLWKKSVDETLQCLWAALMGLRTTFPVMNSPLPSSGLSVDDPVLAVSLNLDRLQCSVAALCSLLRTTVQRPVQVPAGRIMGFCLSLLACTVDDEKEEVHTDATVRTLELAIVPDLQNSACDLLCCLAKSIQHRLTPYISRLVVMMTYHLEQNPLPEQRCRLLKCIQVLLNNSFPPSTELSSTRLVKAIMRSLTPLLSTQPDAHSAETDSGQSKKSRKRRRDYEGDEVFRLSKSVICSSPAEEEVIICALDALQVAMRGTELHPAVRSLTCRVLLSLSLSLPAMPRSFLSQDVHLHSLVNARLNGICLELARGTTSAMGRSLSLVLKSTVTEGNEHTMKTKLEVQQQVDLLLHPRGPPLVRPLPHVEALSLFRAEESNEERAARTSLDLATTHDVNVMDVTAEPIAVTPSLPEPTPQPVPTHLPTPTPRITAPAPPTVLTNQQRTSPVTAAPTKDSADTRSVTSAREAENSRSSTSGQNERAPATLEPPHIPVVVVDHDDDEDEEEVMPSIDMESDSDG</sequence>
<proteinExistence type="inferred from homology"/>
<dbReference type="PANTHER" id="PTHR34105:SF1">
    <property type="entry name" value="PROLINE-, GLUTAMIC ACID- AND LEUCINE-RICH PROTEIN 1"/>
    <property type="match status" value="1"/>
</dbReference>
<evidence type="ECO:0000256" key="2">
    <source>
        <dbReference type="ARBA" id="ARBA00010511"/>
    </source>
</evidence>
<dbReference type="EMBL" id="LVVM01001096">
    <property type="protein sequence ID" value="OJA19327.1"/>
    <property type="molecule type" value="Genomic_DNA"/>
</dbReference>